<evidence type="ECO:0000256" key="1">
    <source>
        <dbReference type="ARBA" id="ARBA00022679"/>
    </source>
</evidence>
<keyword evidence="2" id="KW-0294">Fucose metabolism</keyword>
<sequence>MQELILNALLAHDSNRAFVFDNFTWQRDGPEYAEYNGKLIPSRIPLSALISGPIIGSSFDPGDPTPRAVSREYFKKVCPNPTIIDSITVNEHLRLNPDVPASTMFDRWVELLNSINDPCVEIEEVSFQIFEIWLFGSDRILSMWSRLSKSPMLLNFSWSPLVLRTFSQNAELFGATSASFRFLPSYLRPSAARLTVAGLHNVDPILTAAKTDPIPGLLVLHVRRGDFADHCSHLARWAADWNGFNKFAALPDKFHIPVNGGGGDSTEENMQMYHRRCFPTIEQIVERVRNVLADQKRLYGNKKELKRIYIMTNGDVAWLKQLERALMEVKKWDAVSTSRDLDLGWEAKHVAQSVDMLVGQRAQVFIGNGFSSLTSNVVMFRMLRELPPGDIRFW</sequence>
<name>A0A0C9TV37_PAXIN</name>
<organism evidence="4 5">
    <name type="scientific">Paxillus involutus ATCC 200175</name>
    <dbReference type="NCBI Taxonomy" id="664439"/>
    <lineage>
        <taxon>Eukaryota</taxon>
        <taxon>Fungi</taxon>
        <taxon>Dikarya</taxon>
        <taxon>Basidiomycota</taxon>
        <taxon>Agaricomycotina</taxon>
        <taxon>Agaricomycetes</taxon>
        <taxon>Agaricomycetidae</taxon>
        <taxon>Boletales</taxon>
        <taxon>Paxilineae</taxon>
        <taxon>Paxillaceae</taxon>
        <taxon>Paxillus</taxon>
    </lineage>
</organism>
<proteinExistence type="predicted"/>
<gene>
    <name evidence="4" type="ORF">PAXINDRAFT_171916</name>
</gene>
<reference evidence="5" key="2">
    <citation type="submission" date="2015-01" db="EMBL/GenBank/DDBJ databases">
        <title>Evolutionary Origins and Diversification of the Mycorrhizal Mutualists.</title>
        <authorList>
            <consortium name="DOE Joint Genome Institute"/>
            <consortium name="Mycorrhizal Genomics Consortium"/>
            <person name="Kohler A."/>
            <person name="Kuo A."/>
            <person name="Nagy L.G."/>
            <person name="Floudas D."/>
            <person name="Copeland A."/>
            <person name="Barry K.W."/>
            <person name="Cichocki N."/>
            <person name="Veneault-Fourrey C."/>
            <person name="LaButti K."/>
            <person name="Lindquist E.A."/>
            <person name="Lipzen A."/>
            <person name="Lundell T."/>
            <person name="Morin E."/>
            <person name="Murat C."/>
            <person name="Riley R."/>
            <person name="Ohm R."/>
            <person name="Sun H."/>
            <person name="Tunlid A."/>
            <person name="Henrissat B."/>
            <person name="Grigoriev I.V."/>
            <person name="Hibbett D.S."/>
            <person name="Martin F."/>
        </authorList>
    </citation>
    <scope>NUCLEOTIDE SEQUENCE [LARGE SCALE GENOMIC DNA]</scope>
    <source>
        <strain evidence="5">ATCC 200175</strain>
    </source>
</reference>
<keyword evidence="1" id="KW-0808">Transferase</keyword>
<reference evidence="4 5" key="1">
    <citation type="submission" date="2014-06" db="EMBL/GenBank/DDBJ databases">
        <authorList>
            <consortium name="DOE Joint Genome Institute"/>
            <person name="Kuo A."/>
            <person name="Kohler A."/>
            <person name="Nagy L.G."/>
            <person name="Floudas D."/>
            <person name="Copeland A."/>
            <person name="Barry K.W."/>
            <person name="Cichocki N."/>
            <person name="Veneault-Fourrey C."/>
            <person name="LaButti K."/>
            <person name="Lindquist E.A."/>
            <person name="Lipzen A."/>
            <person name="Lundell T."/>
            <person name="Morin E."/>
            <person name="Murat C."/>
            <person name="Sun H."/>
            <person name="Tunlid A."/>
            <person name="Henrissat B."/>
            <person name="Grigoriev I.V."/>
            <person name="Hibbett D.S."/>
            <person name="Martin F."/>
            <person name="Nordberg H.P."/>
            <person name="Cantor M.N."/>
            <person name="Hua S.X."/>
        </authorList>
    </citation>
    <scope>NUCLEOTIDE SEQUENCE [LARGE SCALE GENOMIC DNA]</scope>
    <source>
        <strain evidence="4 5">ATCC 200175</strain>
    </source>
</reference>
<dbReference type="CDD" id="cd11296">
    <property type="entry name" value="O-FucT_like"/>
    <property type="match status" value="1"/>
</dbReference>
<evidence type="ECO:0000256" key="3">
    <source>
        <dbReference type="ARBA" id="ARBA00023277"/>
    </source>
</evidence>
<evidence type="ECO:0000256" key="2">
    <source>
        <dbReference type="ARBA" id="ARBA00023253"/>
    </source>
</evidence>
<dbReference type="GO" id="GO:0016740">
    <property type="term" value="F:transferase activity"/>
    <property type="evidence" value="ECO:0007669"/>
    <property type="project" value="UniProtKB-KW"/>
</dbReference>
<keyword evidence="3" id="KW-0119">Carbohydrate metabolism</keyword>
<dbReference type="AlphaFoldDB" id="A0A0C9TV37"/>
<dbReference type="OrthoDB" id="2559662at2759"/>
<accession>A0A0C9TV37</accession>
<dbReference type="EMBL" id="KN819386">
    <property type="protein sequence ID" value="KIJ11121.1"/>
    <property type="molecule type" value="Genomic_DNA"/>
</dbReference>
<keyword evidence="5" id="KW-1185">Reference proteome</keyword>
<evidence type="ECO:0000313" key="4">
    <source>
        <dbReference type="EMBL" id="KIJ11121.1"/>
    </source>
</evidence>
<dbReference type="Proteomes" id="UP000053647">
    <property type="component" value="Unassembled WGS sequence"/>
</dbReference>
<dbReference type="HOGENOM" id="CLU_014826_1_0_1"/>
<dbReference type="Pfam" id="PF10250">
    <property type="entry name" value="O-FucT"/>
    <property type="match status" value="1"/>
</dbReference>
<dbReference type="Gene3D" id="3.40.50.11350">
    <property type="match status" value="1"/>
</dbReference>
<protein>
    <submittedName>
        <fullName evidence="4">Uncharacterized protein</fullName>
    </submittedName>
</protein>
<evidence type="ECO:0000313" key="5">
    <source>
        <dbReference type="Proteomes" id="UP000053647"/>
    </source>
</evidence>
<dbReference type="GO" id="GO:0006004">
    <property type="term" value="P:fucose metabolic process"/>
    <property type="evidence" value="ECO:0007669"/>
    <property type="project" value="UniProtKB-KW"/>
</dbReference>
<dbReference type="InterPro" id="IPR019378">
    <property type="entry name" value="GDP-Fuc_O-FucTrfase"/>
</dbReference>